<feature type="transmembrane region" description="Helical" evidence="11">
    <location>
        <begin position="363"/>
        <end position="386"/>
    </location>
</feature>
<keyword evidence="3 11" id="KW-0812">Transmembrane</keyword>
<keyword evidence="6" id="KW-0067">ATP-binding</keyword>
<feature type="transmembrane region" description="Helical" evidence="11">
    <location>
        <begin position="24"/>
        <end position="44"/>
    </location>
</feature>
<evidence type="ECO:0000256" key="10">
    <source>
        <dbReference type="SAM" id="MobiDB-lite"/>
    </source>
</evidence>
<evidence type="ECO:0000256" key="6">
    <source>
        <dbReference type="ARBA" id="ARBA00022840"/>
    </source>
</evidence>
<feature type="transmembrane region" description="Helical" evidence="11">
    <location>
        <begin position="566"/>
        <end position="590"/>
    </location>
</feature>
<dbReference type="CDD" id="cd03244">
    <property type="entry name" value="ABCC_MRP_domain2"/>
    <property type="match status" value="1"/>
</dbReference>
<keyword evidence="8 11" id="KW-0472">Membrane</keyword>
<evidence type="ECO:0000313" key="15">
    <source>
        <dbReference type="Proteomes" id="UP000274822"/>
    </source>
</evidence>
<evidence type="ECO:0008006" key="16">
    <source>
        <dbReference type="Google" id="ProtNLM"/>
    </source>
</evidence>
<feature type="transmembrane region" description="Helical" evidence="11">
    <location>
        <begin position="1164"/>
        <end position="1181"/>
    </location>
</feature>
<reference evidence="14 15" key="1">
    <citation type="journal article" date="2018" name="New Phytol.">
        <title>Phylogenomics of Endogonaceae and evolution of mycorrhizas within Mucoromycota.</title>
        <authorList>
            <person name="Chang Y."/>
            <person name="Desiro A."/>
            <person name="Na H."/>
            <person name="Sandor L."/>
            <person name="Lipzen A."/>
            <person name="Clum A."/>
            <person name="Barry K."/>
            <person name="Grigoriev I.V."/>
            <person name="Martin F.M."/>
            <person name="Stajich J.E."/>
            <person name="Smith M.E."/>
            <person name="Bonito G."/>
            <person name="Spatafora J.W."/>
        </authorList>
    </citation>
    <scope>NUCLEOTIDE SEQUENCE [LARGE SCALE GENOMIC DNA]</scope>
    <source>
        <strain evidence="14 15">AD002</strain>
    </source>
</reference>
<keyword evidence="9" id="KW-0325">Glycoprotein</keyword>
<feature type="transmembrane region" description="Helical" evidence="11">
    <location>
        <begin position="1252"/>
        <end position="1272"/>
    </location>
</feature>
<evidence type="ECO:0000256" key="11">
    <source>
        <dbReference type="SAM" id="Phobius"/>
    </source>
</evidence>
<feature type="transmembrane region" description="Helical" evidence="11">
    <location>
        <begin position="460"/>
        <end position="479"/>
    </location>
</feature>
<feature type="domain" description="ABC transporter" evidence="12">
    <location>
        <begin position="1340"/>
        <end position="1577"/>
    </location>
</feature>
<keyword evidence="7 11" id="KW-1133">Transmembrane helix</keyword>
<dbReference type="InterPro" id="IPR050173">
    <property type="entry name" value="ABC_transporter_C-like"/>
</dbReference>
<sequence>MPTNVCSSWDFWENDDFTPCFRELVIDAGLLTITALVSAISLYLSYRRQKRNATPAYSPLVSGKDAAPTVSYGSITTPPSSSSSSSSSSVEHVDDDADSEDTLMAELDAPSKITVVDLLRFLAFFQVALYIFAISGGLHHDETSALSLSYAFSASIWLYASILSIVHILACRSHSPLGAMIRSHLNAIYAVAFLISLVDLRSLYLVHGILSVDLTYAVALANSVVTLALCVVVASECKEDQPVKRTENRRYLSKEVNASIYSRFMFNWVKPMMKEGYSRAINDEDLPELPVENRTKYALANFREHRVTSLLLSLGYSFRSELTIQVFYALGWSIFIFGPPYFLNLIVGFIEKAPSQREPIFTAYLYVFGLFISNVVQSLSFQRALYIGRVLHIRIRSIIIGEVYAKALRRRDTTSSNASKDDAKAVDSTPTTEDKTEKKIGNINNLVSVDTQKIGELSAYIFYIYAYPIQILICIWSLWRLLGYSAMFGVAVIIITYPLPAHLSKAYENSHKDVMQATDKRLTLMNELLHAMRIVKFFAWESQFRSRILKARENELKAIRSRLMQYLWMGNVWFIIPILIMLSVFLAYTKLAGNELTATVAFTALALFTNLRFALDEMPFIVSSILQTKVALRRVADFLAEPEIDKDAHEVRIGKAEFIGFKDNASFQWFYNVPDGTGAEPDSANPGQKFKLKNLNISFPPGELSIVCGPTGCGKTSLISSLMGETNCLAGRAVLPRKRSAHRRDEGGAVSGTAYVSQTAWLQNDTIRNNVLFGRPFDEDRYQQVLYMCALTRDLEILEHGDQTEIGEKGITLSGGQKQRLALARAVYSQADIIILDDCLSAVDAHTAKHLYEHCLMGCLMRDRTRILVTHHVGLCLRGAAHVVAMRDGEVVGSGSPADVLRSGVLGDEVTLEEERIEEKESEAVEGKVPVLPVTVTKKHEEGSGKLVADETRAKGGVSREVYALYFNAAGGVWFWIAVVALFALTQVMVIGQDYWIKVWAAAYKTENADLKANATRFDTASVLFGSQSYSQIPSLEYVSKQVVSLLWIGDGENVEVDVNYYLIVYFLIGVATMLVATVRSWLLFMGSLEASRSLHANLLDRILRAKLRFFDTTPLGRIVNRFSSDMETVDQNVAPSASYLLYSVIATSYVIMLVSYVTPLFLIPGFFIALIFWGIGIYYLRTSRNLKRLNSTSRSPIYVHFNETVNGVSTIRAFGAEQRFIRDNWCKVDTNNRPFIWMWATNRWLHCRVDILGAFFGFCTGVVIVMSISWIDAGMAGLSLSYALTFTHHILWVVRMYAANEMNLNAIERVQEYMQIDEEPPSRIPENAPAASWPHAGEIVVEDLVMQYAPENPSVIKDLSFHVRPREKVGIVGRTGSGKSTLAISLFRFMEPTKGRIVIDGVDIHKIGLEDLRSKLTIIPQDPVLFSGTLRSNLDPFDQHDDAALWAALKRSHLIEEGGSASEQFASLDSPVSENGSNFSQGQRQLIALARALVKRSKLIVMDEATSSVDFDTDHKIQQTIRNEFVDSSLLCIAHRIRTVADYDRILVLDAGQVVEYDTPYKLMMQENGVFRSMCERSGEFVDLLAIAKTKAEQDHAVGGQA</sequence>
<dbReference type="InterPro" id="IPR003593">
    <property type="entry name" value="AAA+_ATPase"/>
</dbReference>
<evidence type="ECO:0000259" key="12">
    <source>
        <dbReference type="PROSITE" id="PS50893"/>
    </source>
</evidence>
<dbReference type="InterPro" id="IPR027417">
    <property type="entry name" value="P-loop_NTPase"/>
</dbReference>
<dbReference type="Pfam" id="PF00664">
    <property type="entry name" value="ABC_membrane"/>
    <property type="match status" value="2"/>
</dbReference>
<keyword evidence="5" id="KW-0547">Nucleotide-binding</keyword>
<organism evidence="14 15">
    <name type="scientific">Jimgerdemannia flammicorona</name>
    <dbReference type="NCBI Taxonomy" id="994334"/>
    <lineage>
        <taxon>Eukaryota</taxon>
        <taxon>Fungi</taxon>
        <taxon>Fungi incertae sedis</taxon>
        <taxon>Mucoromycota</taxon>
        <taxon>Mucoromycotina</taxon>
        <taxon>Endogonomycetes</taxon>
        <taxon>Endogonales</taxon>
        <taxon>Endogonaceae</taxon>
        <taxon>Jimgerdemannia</taxon>
    </lineage>
</organism>
<dbReference type="PROSITE" id="PS00211">
    <property type="entry name" value="ABC_TRANSPORTER_1"/>
    <property type="match status" value="2"/>
</dbReference>
<feature type="region of interest" description="Disordered" evidence="10">
    <location>
        <begin position="416"/>
        <end position="436"/>
    </location>
</feature>
<protein>
    <recommendedName>
        <fullName evidence="16">P-loop containing nucleoside triphosphate hydrolase protein</fullName>
    </recommendedName>
</protein>
<evidence type="ECO:0000256" key="8">
    <source>
        <dbReference type="ARBA" id="ARBA00023136"/>
    </source>
</evidence>
<dbReference type="Proteomes" id="UP000274822">
    <property type="component" value="Unassembled WGS sequence"/>
</dbReference>
<feature type="domain" description="ABC transmembrane type-1" evidence="13">
    <location>
        <begin position="1038"/>
        <end position="1300"/>
    </location>
</feature>
<feature type="transmembrane region" description="Helical" evidence="11">
    <location>
        <begin position="216"/>
        <end position="235"/>
    </location>
</feature>
<comment type="subcellular location">
    <subcellularLocation>
        <location evidence="1">Membrane</location>
        <topology evidence="1">Multi-pass membrane protein</topology>
    </subcellularLocation>
</comment>
<dbReference type="Gene3D" id="3.40.50.300">
    <property type="entry name" value="P-loop containing nucleotide triphosphate hydrolases"/>
    <property type="match status" value="2"/>
</dbReference>
<dbReference type="SUPFAM" id="SSF52540">
    <property type="entry name" value="P-loop containing nucleoside triphosphate hydrolases"/>
    <property type="match status" value="2"/>
</dbReference>
<evidence type="ECO:0000256" key="1">
    <source>
        <dbReference type="ARBA" id="ARBA00004141"/>
    </source>
</evidence>
<proteinExistence type="predicted"/>
<dbReference type="PROSITE" id="PS50929">
    <property type="entry name" value="ABC_TM1F"/>
    <property type="match status" value="2"/>
</dbReference>
<dbReference type="CDD" id="cd03250">
    <property type="entry name" value="ABCC_MRP_domain1"/>
    <property type="match status" value="1"/>
</dbReference>
<feature type="transmembrane region" description="Helical" evidence="11">
    <location>
        <begin position="1061"/>
        <end position="1085"/>
    </location>
</feature>
<evidence type="ECO:0000256" key="9">
    <source>
        <dbReference type="ARBA" id="ARBA00023180"/>
    </source>
</evidence>
<evidence type="ECO:0000256" key="3">
    <source>
        <dbReference type="ARBA" id="ARBA00022692"/>
    </source>
</evidence>
<dbReference type="InterPro" id="IPR017871">
    <property type="entry name" value="ABC_transporter-like_CS"/>
</dbReference>
<dbReference type="FunFam" id="3.40.50.300:FF:000825">
    <property type="entry name" value="ABC bile acid transporter"/>
    <property type="match status" value="1"/>
</dbReference>
<gene>
    <name evidence="14" type="ORF">BC938DRAFT_482509</name>
</gene>
<dbReference type="PANTHER" id="PTHR24223:SF353">
    <property type="entry name" value="ABC TRANSPORTER ATP-BINDING PROTEIN_PERMEASE VMR1-RELATED"/>
    <property type="match status" value="1"/>
</dbReference>
<feature type="compositionally biased region" description="Low complexity" evidence="10">
    <location>
        <begin position="80"/>
        <end position="89"/>
    </location>
</feature>
<feature type="transmembrane region" description="Helical" evidence="11">
    <location>
        <begin position="963"/>
        <end position="985"/>
    </location>
</feature>
<feature type="domain" description="ABC transmembrane type-1" evidence="13">
    <location>
        <begin position="326"/>
        <end position="627"/>
    </location>
</feature>
<dbReference type="InterPro" id="IPR036640">
    <property type="entry name" value="ABC1_TM_sf"/>
</dbReference>
<evidence type="ECO:0000259" key="13">
    <source>
        <dbReference type="PROSITE" id="PS50929"/>
    </source>
</evidence>
<dbReference type="CDD" id="cd18596">
    <property type="entry name" value="ABC_6TM_VMR1_D1_like"/>
    <property type="match status" value="1"/>
</dbReference>
<feature type="domain" description="ABC transporter" evidence="12">
    <location>
        <begin position="671"/>
        <end position="913"/>
    </location>
</feature>
<dbReference type="GO" id="GO:0140359">
    <property type="term" value="F:ABC-type transporter activity"/>
    <property type="evidence" value="ECO:0007669"/>
    <property type="project" value="InterPro"/>
</dbReference>
<evidence type="ECO:0000256" key="4">
    <source>
        <dbReference type="ARBA" id="ARBA00022737"/>
    </source>
</evidence>
<evidence type="ECO:0000256" key="2">
    <source>
        <dbReference type="ARBA" id="ARBA00022448"/>
    </source>
</evidence>
<dbReference type="Pfam" id="PF00005">
    <property type="entry name" value="ABC_tran"/>
    <property type="match status" value="2"/>
</dbReference>
<dbReference type="Gene3D" id="1.20.1560.10">
    <property type="entry name" value="ABC transporter type 1, transmembrane domain"/>
    <property type="match status" value="2"/>
</dbReference>
<accession>A0A433QWG4</accession>
<feature type="transmembrane region" description="Helical" evidence="11">
    <location>
        <begin position="183"/>
        <end position="204"/>
    </location>
</feature>
<dbReference type="GO" id="GO:0016887">
    <property type="term" value="F:ATP hydrolysis activity"/>
    <property type="evidence" value="ECO:0007669"/>
    <property type="project" value="InterPro"/>
</dbReference>
<feature type="transmembrane region" description="Helical" evidence="11">
    <location>
        <begin position="326"/>
        <end position="343"/>
    </location>
</feature>
<dbReference type="SUPFAM" id="SSF90123">
    <property type="entry name" value="ABC transporter transmembrane region"/>
    <property type="match status" value="2"/>
</dbReference>
<dbReference type="InterPro" id="IPR003439">
    <property type="entry name" value="ABC_transporter-like_ATP-bd"/>
</dbReference>
<feature type="transmembrane region" description="Helical" evidence="11">
    <location>
        <begin position="150"/>
        <end position="171"/>
    </location>
</feature>
<name>A0A433QWG4_9FUNG</name>
<comment type="caution">
    <text evidence="14">The sequence shown here is derived from an EMBL/GenBank/DDBJ whole genome shotgun (WGS) entry which is preliminary data.</text>
</comment>
<dbReference type="FunFam" id="3.40.50.300:FF:000565">
    <property type="entry name" value="ABC bile acid transporter"/>
    <property type="match status" value="1"/>
</dbReference>
<evidence type="ECO:0000256" key="5">
    <source>
        <dbReference type="ARBA" id="ARBA00022741"/>
    </source>
</evidence>
<feature type="transmembrane region" description="Helical" evidence="11">
    <location>
        <begin position="1140"/>
        <end position="1158"/>
    </location>
</feature>
<feature type="transmembrane region" description="Helical" evidence="11">
    <location>
        <begin position="596"/>
        <end position="615"/>
    </location>
</feature>
<dbReference type="GO" id="GO:0005524">
    <property type="term" value="F:ATP binding"/>
    <property type="evidence" value="ECO:0007669"/>
    <property type="project" value="UniProtKB-KW"/>
</dbReference>
<dbReference type="SMART" id="SM00382">
    <property type="entry name" value="AAA"/>
    <property type="match status" value="2"/>
</dbReference>
<dbReference type="PANTHER" id="PTHR24223">
    <property type="entry name" value="ATP-BINDING CASSETTE SUB-FAMILY C"/>
    <property type="match status" value="1"/>
</dbReference>
<feature type="transmembrane region" description="Helical" evidence="11">
    <location>
        <begin position="118"/>
        <end position="138"/>
    </location>
</feature>
<dbReference type="CDD" id="cd18604">
    <property type="entry name" value="ABC_6TM_VMR1_D2_like"/>
    <property type="match status" value="1"/>
</dbReference>
<feature type="region of interest" description="Disordered" evidence="10">
    <location>
        <begin position="73"/>
        <end position="94"/>
    </location>
</feature>
<keyword evidence="2" id="KW-0813">Transport</keyword>
<keyword evidence="4" id="KW-0677">Repeat</keyword>
<keyword evidence="15" id="KW-1185">Reference proteome</keyword>
<evidence type="ECO:0000256" key="7">
    <source>
        <dbReference type="ARBA" id="ARBA00022989"/>
    </source>
</evidence>
<feature type="transmembrane region" description="Helical" evidence="11">
    <location>
        <begin position="485"/>
        <end position="503"/>
    </location>
</feature>
<dbReference type="EMBL" id="RBNJ01000741">
    <property type="protein sequence ID" value="RUS34075.1"/>
    <property type="molecule type" value="Genomic_DNA"/>
</dbReference>
<evidence type="ECO:0000313" key="14">
    <source>
        <dbReference type="EMBL" id="RUS34075.1"/>
    </source>
</evidence>
<dbReference type="InterPro" id="IPR011527">
    <property type="entry name" value="ABC1_TM_dom"/>
</dbReference>
<dbReference type="GO" id="GO:0000329">
    <property type="term" value="C:fungal-type vacuole membrane"/>
    <property type="evidence" value="ECO:0007669"/>
    <property type="project" value="TreeGrafter"/>
</dbReference>
<dbReference type="PROSITE" id="PS50893">
    <property type="entry name" value="ABC_TRANSPORTER_2"/>
    <property type="match status" value="2"/>
</dbReference>